<accession>A0A9W7CJ47</accession>
<feature type="transmembrane region" description="Helical" evidence="1">
    <location>
        <begin position="108"/>
        <end position="126"/>
    </location>
</feature>
<dbReference type="AlphaFoldDB" id="A0A9W7CJ47"/>
<protein>
    <submittedName>
        <fullName evidence="2">Uncharacterized protein</fullName>
    </submittedName>
</protein>
<comment type="caution">
    <text evidence="2">The sequence shown here is derived from an EMBL/GenBank/DDBJ whole genome shotgun (WGS) entry which is preliminary data.</text>
</comment>
<dbReference type="Proteomes" id="UP001165160">
    <property type="component" value="Unassembled WGS sequence"/>
</dbReference>
<evidence type="ECO:0000256" key="1">
    <source>
        <dbReference type="SAM" id="Phobius"/>
    </source>
</evidence>
<keyword evidence="3" id="KW-1185">Reference proteome</keyword>
<sequence length="149" mass="16175">MNRKLYKNLFYLTFLSLYLTCSYSFHLPSPSFFTSLHSTPPDSDSSDPPSDFDWDADWKRVTSGEIKPKEKGLKPPSFLEKKAVQIKKSVTPQTPIKITPPSTSDPKLWIGLILLFALGVNFLGAVNGGGVGDVGGVYVGGDSGGDGYI</sequence>
<name>A0A9W7CJ47_9STRA</name>
<keyword evidence="1" id="KW-0472">Membrane</keyword>
<evidence type="ECO:0000313" key="3">
    <source>
        <dbReference type="Proteomes" id="UP001165160"/>
    </source>
</evidence>
<keyword evidence="1" id="KW-0812">Transmembrane</keyword>
<evidence type="ECO:0000313" key="2">
    <source>
        <dbReference type="EMBL" id="GMI06630.1"/>
    </source>
</evidence>
<proteinExistence type="predicted"/>
<organism evidence="2 3">
    <name type="scientific">Triparma verrucosa</name>
    <dbReference type="NCBI Taxonomy" id="1606542"/>
    <lineage>
        <taxon>Eukaryota</taxon>
        <taxon>Sar</taxon>
        <taxon>Stramenopiles</taxon>
        <taxon>Ochrophyta</taxon>
        <taxon>Bolidophyceae</taxon>
        <taxon>Parmales</taxon>
        <taxon>Triparmaceae</taxon>
        <taxon>Triparma</taxon>
    </lineage>
</organism>
<dbReference type="EMBL" id="BRXX01000351">
    <property type="protein sequence ID" value="GMI06630.1"/>
    <property type="molecule type" value="Genomic_DNA"/>
</dbReference>
<gene>
    <name evidence="2" type="ORF">TrVE_jg7949</name>
</gene>
<reference evidence="3" key="1">
    <citation type="journal article" date="2023" name="Commun. Biol.">
        <title>Genome analysis of Parmales, the sister group of diatoms, reveals the evolutionary specialization of diatoms from phago-mixotrophs to photoautotrophs.</title>
        <authorList>
            <person name="Ban H."/>
            <person name="Sato S."/>
            <person name="Yoshikawa S."/>
            <person name="Yamada K."/>
            <person name="Nakamura Y."/>
            <person name="Ichinomiya M."/>
            <person name="Sato N."/>
            <person name="Blanc-Mathieu R."/>
            <person name="Endo H."/>
            <person name="Kuwata A."/>
            <person name="Ogata H."/>
        </authorList>
    </citation>
    <scope>NUCLEOTIDE SEQUENCE [LARGE SCALE GENOMIC DNA]</scope>
    <source>
        <strain evidence="3">NIES 3699</strain>
    </source>
</reference>
<keyword evidence="1" id="KW-1133">Transmembrane helix</keyword>